<evidence type="ECO:0000256" key="5">
    <source>
        <dbReference type="ARBA" id="ARBA00022895"/>
    </source>
</evidence>
<feature type="compositionally biased region" description="Basic and acidic residues" evidence="8">
    <location>
        <begin position="196"/>
        <end position="208"/>
    </location>
</feature>
<dbReference type="InterPro" id="IPR028389">
    <property type="entry name" value="POT1"/>
</dbReference>
<keyword evidence="6" id="KW-0238">DNA-binding</keyword>
<feature type="region of interest" description="Disordered" evidence="8">
    <location>
        <begin position="191"/>
        <end position="261"/>
    </location>
</feature>
<name>A0ABQ0CVC4_9HYPO</name>
<dbReference type="EMBL" id="BAAFGZ010000271">
    <property type="protein sequence ID" value="GAB0137350.1"/>
    <property type="molecule type" value="Genomic_DNA"/>
</dbReference>
<evidence type="ECO:0000259" key="9">
    <source>
        <dbReference type="Pfam" id="PF16686"/>
    </source>
</evidence>
<sequence length="504" mass="57223">MKLNSTNVKKKFSELKDVQDNKFVDTVAQIVREPYDLGDKITLWVSDYTENPLFYQHQLMGGKGQQTDPFGYTTRSGASLSKSEWSGPFGKLSMQVTCFEPHASVIRDEKLTVGMWVSLRNLQIKYGHNMTNLEGYLREERGTQCNKINISQEFTHDSETTRTEVKNALRRKLHYERTKRTQIKEITEAATAGAKRRADLGLDGERASKLNAKARRNLKRAHKGQSYKEQERDNGEAHPKDNVPGDVPSDLNTHVKCENGNKSATPIADVLMPVQHETLINGEMTHIPLPFINANYRTYVRVIDYLPSQLEGFAHPKRVSSEYAALSDNEDTDSDAATESDEASRVIKQWEWRFYLRLEEANASEDGKPKKSLWAVVDNQSAQMLLNLDATDLRNDDENLARLRQRMFILWGDLEEHKAQLENRALKSRPFTNAGPPTDSDDEEEAPAKQVPVQTFSNRPFGCCIRQYGVKLKTGHVDDGDEGGRVRAPWQRMFGLFGTRISGV</sequence>
<reference evidence="11" key="1">
    <citation type="submission" date="2024-06" db="EMBL/GenBank/DDBJ databases">
        <title>Draft Genome Sequences of Epichloe bromicola Strains Isolated from Elymus ciliaris.</title>
        <authorList>
            <consortium name="Epichloe bromicola genome sequencing consortium"/>
            <person name="Miura A."/>
            <person name="Imano S."/>
            <person name="Ashida A."/>
            <person name="Sato I."/>
            <person name="Chiba S."/>
            <person name="Tanaka A."/>
            <person name="Camagna M."/>
            <person name="Takemoto D."/>
        </authorList>
    </citation>
    <scope>NUCLEOTIDE SEQUENCE [LARGE SCALE GENOMIC DNA]</scope>
    <source>
        <strain evidence="11">DP</strain>
    </source>
</reference>
<proteinExistence type="inferred from homology"/>
<evidence type="ECO:0000256" key="7">
    <source>
        <dbReference type="ARBA" id="ARBA00023242"/>
    </source>
</evidence>
<feature type="compositionally biased region" description="Basic residues" evidence="8">
    <location>
        <begin position="212"/>
        <end position="225"/>
    </location>
</feature>
<feature type="compositionally biased region" description="Basic and acidic residues" evidence="8">
    <location>
        <begin position="226"/>
        <end position="243"/>
    </location>
</feature>
<keyword evidence="5" id="KW-0779">Telomere</keyword>
<feature type="domain" description="Protection of telomeres protein 1 ssDNA-binding" evidence="9">
    <location>
        <begin position="14"/>
        <end position="178"/>
    </location>
</feature>
<comment type="subcellular location">
    <subcellularLocation>
        <location evidence="2">Chromosome</location>
        <location evidence="2">Telomere</location>
    </subcellularLocation>
    <subcellularLocation>
        <location evidence="1">Nucleus</location>
    </subcellularLocation>
</comment>
<dbReference type="Proteomes" id="UP001562357">
    <property type="component" value="Unassembled WGS sequence"/>
</dbReference>
<evidence type="ECO:0000256" key="3">
    <source>
        <dbReference type="ARBA" id="ARBA00008442"/>
    </source>
</evidence>
<evidence type="ECO:0000256" key="4">
    <source>
        <dbReference type="ARBA" id="ARBA00022454"/>
    </source>
</evidence>
<feature type="region of interest" description="Disordered" evidence="8">
    <location>
        <begin position="425"/>
        <end position="453"/>
    </location>
</feature>
<comment type="caution">
    <text evidence="10">The sequence shown here is derived from an EMBL/GenBank/DDBJ whole genome shotgun (WGS) entry which is preliminary data.</text>
</comment>
<dbReference type="PANTHER" id="PTHR14513:SF0">
    <property type="entry name" value="PROTECTION OF TELOMERES PROTEIN 1"/>
    <property type="match status" value="1"/>
</dbReference>
<evidence type="ECO:0000256" key="6">
    <source>
        <dbReference type="ARBA" id="ARBA00023125"/>
    </source>
</evidence>
<gene>
    <name evidence="10" type="primary">g5620</name>
    <name evidence="10" type="ORF">EsDP_00005620</name>
</gene>
<evidence type="ECO:0000313" key="10">
    <source>
        <dbReference type="EMBL" id="GAB0137350.1"/>
    </source>
</evidence>
<protein>
    <recommendedName>
        <fullName evidence="9">Protection of telomeres protein 1 ssDNA-binding domain-containing protein</fullName>
    </recommendedName>
</protein>
<evidence type="ECO:0000256" key="1">
    <source>
        <dbReference type="ARBA" id="ARBA00004123"/>
    </source>
</evidence>
<dbReference type="Gene3D" id="2.40.50.140">
    <property type="entry name" value="Nucleic acid-binding proteins"/>
    <property type="match status" value="1"/>
</dbReference>
<keyword evidence="7" id="KW-0539">Nucleus</keyword>
<dbReference type="PANTHER" id="PTHR14513">
    <property type="entry name" value="PROTECTION OF TELOMERES 1"/>
    <property type="match status" value="1"/>
</dbReference>
<evidence type="ECO:0000256" key="2">
    <source>
        <dbReference type="ARBA" id="ARBA00004574"/>
    </source>
</evidence>
<comment type="similarity">
    <text evidence="3">Belongs to the telombin family.</text>
</comment>
<evidence type="ECO:0000313" key="11">
    <source>
        <dbReference type="Proteomes" id="UP001562357"/>
    </source>
</evidence>
<dbReference type="InterPro" id="IPR032042">
    <property type="entry name" value="POT1PC"/>
</dbReference>
<keyword evidence="11" id="KW-1185">Reference proteome</keyword>
<accession>A0ABQ0CVC4</accession>
<evidence type="ECO:0000256" key="8">
    <source>
        <dbReference type="SAM" id="MobiDB-lite"/>
    </source>
</evidence>
<dbReference type="Pfam" id="PF16686">
    <property type="entry name" value="POT1PC"/>
    <property type="match status" value="1"/>
</dbReference>
<keyword evidence="4" id="KW-0158">Chromosome</keyword>
<dbReference type="InterPro" id="IPR012340">
    <property type="entry name" value="NA-bd_OB-fold"/>
</dbReference>
<dbReference type="SUPFAM" id="SSF50249">
    <property type="entry name" value="Nucleic acid-binding proteins"/>
    <property type="match status" value="1"/>
</dbReference>
<organism evidence="10 11">
    <name type="scientific">Epichloe bromicola</name>
    <dbReference type="NCBI Taxonomy" id="79588"/>
    <lineage>
        <taxon>Eukaryota</taxon>
        <taxon>Fungi</taxon>
        <taxon>Dikarya</taxon>
        <taxon>Ascomycota</taxon>
        <taxon>Pezizomycotina</taxon>
        <taxon>Sordariomycetes</taxon>
        <taxon>Hypocreomycetidae</taxon>
        <taxon>Hypocreales</taxon>
        <taxon>Clavicipitaceae</taxon>
        <taxon>Epichloe</taxon>
    </lineage>
</organism>